<keyword evidence="4 5" id="KW-0472">Membrane</keyword>
<dbReference type="Pfam" id="PF04932">
    <property type="entry name" value="Wzy_C"/>
    <property type="match status" value="1"/>
</dbReference>
<dbReference type="Proteomes" id="UP000243084">
    <property type="component" value="Unassembled WGS sequence"/>
</dbReference>
<dbReference type="EMBL" id="FOXM01000005">
    <property type="protein sequence ID" value="SFP76510.1"/>
    <property type="molecule type" value="Genomic_DNA"/>
</dbReference>
<accession>A0A1I5T0F6</accession>
<dbReference type="GO" id="GO:0016020">
    <property type="term" value="C:membrane"/>
    <property type="evidence" value="ECO:0007669"/>
    <property type="project" value="UniProtKB-SubCell"/>
</dbReference>
<feature type="transmembrane region" description="Helical" evidence="5">
    <location>
        <begin position="343"/>
        <end position="362"/>
    </location>
</feature>
<feature type="transmembrane region" description="Helical" evidence="5">
    <location>
        <begin position="148"/>
        <end position="167"/>
    </location>
</feature>
<evidence type="ECO:0000313" key="8">
    <source>
        <dbReference type="Proteomes" id="UP000243084"/>
    </source>
</evidence>
<evidence type="ECO:0000256" key="1">
    <source>
        <dbReference type="ARBA" id="ARBA00004141"/>
    </source>
</evidence>
<feature type="transmembrane region" description="Helical" evidence="5">
    <location>
        <begin position="368"/>
        <end position="387"/>
    </location>
</feature>
<gene>
    <name evidence="7" type="ORF">SAMN05216229_105207</name>
</gene>
<dbReference type="GO" id="GO:0016874">
    <property type="term" value="F:ligase activity"/>
    <property type="evidence" value="ECO:0007669"/>
    <property type="project" value="UniProtKB-KW"/>
</dbReference>
<dbReference type="AlphaFoldDB" id="A0A1I5T0F6"/>
<evidence type="ECO:0000256" key="2">
    <source>
        <dbReference type="ARBA" id="ARBA00022692"/>
    </source>
</evidence>
<feature type="transmembrane region" description="Helical" evidence="5">
    <location>
        <begin position="82"/>
        <end position="98"/>
    </location>
</feature>
<evidence type="ECO:0000256" key="4">
    <source>
        <dbReference type="ARBA" id="ARBA00023136"/>
    </source>
</evidence>
<evidence type="ECO:0000259" key="6">
    <source>
        <dbReference type="Pfam" id="PF04932"/>
    </source>
</evidence>
<dbReference type="RefSeq" id="WP_092430266.1">
    <property type="nucleotide sequence ID" value="NZ_FOXM01000005.1"/>
</dbReference>
<evidence type="ECO:0000313" key="7">
    <source>
        <dbReference type="EMBL" id="SFP76510.1"/>
    </source>
</evidence>
<protein>
    <submittedName>
        <fullName evidence="7">O-Antigen ligase</fullName>
    </submittedName>
</protein>
<dbReference type="InterPro" id="IPR007016">
    <property type="entry name" value="O-antigen_ligase-rel_domated"/>
</dbReference>
<feature type="transmembrane region" description="Helical" evidence="5">
    <location>
        <begin position="105"/>
        <end position="128"/>
    </location>
</feature>
<organism evidence="7 8">
    <name type="scientific">Geopseudomonas sagittaria</name>
    <dbReference type="NCBI Taxonomy" id="1135990"/>
    <lineage>
        <taxon>Bacteria</taxon>
        <taxon>Pseudomonadati</taxon>
        <taxon>Pseudomonadota</taxon>
        <taxon>Gammaproteobacteria</taxon>
        <taxon>Pseudomonadales</taxon>
        <taxon>Pseudomonadaceae</taxon>
        <taxon>Geopseudomonas</taxon>
    </lineage>
</organism>
<feature type="transmembrane region" description="Helical" evidence="5">
    <location>
        <begin position="179"/>
        <end position="204"/>
    </location>
</feature>
<feature type="transmembrane region" description="Helical" evidence="5">
    <location>
        <begin position="272"/>
        <end position="293"/>
    </location>
</feature>
<feature type="domain" description="O-antigen ligase-related" evidence="6">
    <location>
        <begin position="178"/>
        <end position="321"/>
    </location>
</feature>
<sequence length="399" mass="43917">MLQAAFWCILVLKYVFWIVAPDSYYFVMLGWISVLAGVSFLQLTKSRCIFLPKSPCGVVLLIYVAWAVFCCFLPWTDDRVTALAYAILPLLAWPFIANRDGAEKALVGFCCGVVVGGLIVVVFVLYLVGWGGVSSRDGGLEQLGPNTIAFISALGLFCSMYLSDVWAGTGRAAVSKIFVIIFLVFTFLTLSKTTIIAVFAAMLFSGVPLFRRLGLIRSSVLVVFALVVAFVFFFFAWDKIYSKLSDPASFETFSSRLLLWEQILNSLSGWDAFFGFGFNSSVVVSKAAGLHVFGTESFGQAHNAFVEGVVNTGMIGVILLFYSLFVAFLGLTWRVNFGVGNKALAEVRLFYLVVFLLVVRSISEGSFAQPGTIDSVVYFYIVIFFSVMDGGRRLRLKVA</sequence>
<comment type="subcellular location">
    <subcellularLocation>
        <location evidence="1">Membrane</location>
        <topology evidence="1">Multi-pass membrane protein</topology>
    </subcellularLocation>
</comment>
<evidence type="ECO:0000256" key="3">
    <source>
        <dbReference type="ARBA" id="ARBA00022989"/>
    </source>
</evidence>
<feature type="transmembrane region" description="Helical" evidence="5">
    <location>
        <begin position="56"/>
        <end position="76"/>
    </location>
</feature>
<proteinExistence type="predicted"/>
<keyword evidence="7" id="KW-0436">Ligase</keyword>
<name>A0A1I5T0F6_9GAMM</name>
<keyword evidence="3 5" id="KW-1133">Transmembrane helix</keyword>
<reference evidence="8" key="1">
    <citation type="submission" date="2016-10" db="EMBL/GenBank/DDBJ databases">
        <authorList>
            <person name="Varghese N."/>
            <person name="Submissions S."/>
        </authorList>
    </citation>
    <scope>NUCLEOTIDE SEQUENCE [LARGE SCALE GENOMIC DNA]</scope>
    <source>
        <strain evidence="8">JCM 18195</strain>
    </source>
</reference>
<evidence type="ECO:0000256" key="5">
    <source>
        <dbReference type="SAM" id="Phobius"/>
    </source>
</evidence>
<feature type="transmembrane region" description="Helical" evidence="5">
    <location>
        <begin position="24"/>
        <end position="44"/>
    </location>
</feature>
<feature type="transmembrane region" description="Helical" evidence="5">
    <location>
        <begin position="216"/>
        <end position="237"/>
    </location>
</feature>
<feature type="transmembrane region" description="Helical" evidence="5">
    <location>
        <begin position="313"/>
        <end position="331"/>
    </location>
</feature>
<keyword evidence="2 5" id="KW-0812">Transmembrane</keyword>
<keyword evidence="8" id="KW-1185">Reference proteome</keyword>